<gene>
    <name evidence="2" type="ORF">CVLEPA_LOCUS31839</name>
</gene>
<feature type="chain" id="PRO_5046965313" evidence="1">
    <location>
        <begin position="18"/>
        <end position="118"/>
    </location>
</feature>
<reference evidence="2 3" key="1">
    <citation type="submission" date="2024-02" db="EMBL/GenBank/DDBJ databases">
        <authorList>
            <person name="Daric V."/>
            <person name="Darras S."/>
        </authorList>
    </citation>
    <scope>NUCLEOTIDE SEQUENCE [LARGE SCALE GENOMIC DNA]</scope>
</reference>
<protein>
    <submittedName>
        <fullName evidence="2">Uncharacterized protein</fullName>
    </submittedName>
</protein>
<organism evidence="2 3">
    <name type="scientific">Clavelina lepadiformis</name>
    <name type="common">Light-bulb sea squirt</name>
    <name type="synonym">Ascidia lepadiformis</name>
    <dbReference type="NCBI Taxonomy" id="159417"/>
    <lineage>
        <taxon>Eukaryota</taxon>
        <taxon>Metazoa</taxon>
        <taxon>Chordata</taxon>
        <taxon>Tunicata</taxon>
        <taxon>Ascidiacea</taxon>
        <taxon>Aplousobranchia</taxon>
        <taxon>Clavelinidae</taxon>
        <taxon>Clavelina</taxon>
    </lineage>
</organism>
<feature type="signal peptide" evidence="1">
    <location>
        <begin position="1"/>
        <end position="17"/>
    </location>
</feature>
<accession>A0ABP0H329</accession>
<dbReference type="Proteomes" id="UP001642483">
    <property type="component" value="Unassembled WGS sequence"/>
</dbReference>
<comment type="caution">
    <text evidence="2">The sequence shown here is derived from an EMBL/GenBank/DDBJ whole genome shotgun (WGS) entry which is preliminary data.</text>
</comment>
<evidence type="ECO:0000313" key="3">
    <source>
        <dbReference type="Proteomes" id="UP001642483"/>
    </source>
</evidence>
<keyword evidence="1" id="KW-0732">Signal</keyword>
<name>A0ABP0H329_CLALP</name>
<evidence type="ECO:0000313" key="2">
    <source>
        <dbReference type="EMBL" id="CAK8698406.1"/>
    </source>
</evidence>
<dbReference type="EMBL" id="CAWYQH010000174">
    <property type="protein sequence ID" value="CAK8698406.1"/>
    <property type="molecule type" value="Genomic_DNA"/>
</dbReference>
<evidence type="ECO:0000256" key="1">
    <source>
        <dbReference type="SAM" id="SignalP"/>
    </source>
</evidence>
<keyword evidence="3" id="KW-1185">Reference proteome</keyword>
<proteinExistence type="predicted"/>
<sequence length="118" mass="12516">MKISIILLSCALAATSANSISSVSDEKILQVLERQNDYIVKQKILSFSSEAKAKLRYAALTAIAKLCFHDDVPEEILNTVCARAASTGAGKQSGASPQSSSCFDCTIADPICFLACPQ</sequence>